<dbReference type="RefSeq" id="WP_286277957.1">
    <property type="nucleotide sequence ID" value="NZ_AP027731.1"/>
</dbReference>
<dbReference type="InterPro" id="IPR050309">
    <property type="entry name" value="Type-B_Carboxylest/Lipase"/>
</dbReference>
<accession>A0ABM8G8H9</accession>
<dbReference type="EC" id="3.1.1.-" evidence="3"/>
<evidence type="ECO:0000256" key="4">
    <source>
        <dbReference type="SAM" id="MobiDB-lite"/>
    </source>
</evidence>
<sequence>MLATTMSPAPDSRAEFAASTGRYVGWRDGDVVRVQGIRYATAERFRLPVPVPASADTIPAWTPSPACPQPLAPSDLLMEGLAAEVAYDEDCLRLSITRPADVPAREQLPVIVWIHGGSYVSGGGDLPVYDAAALVREQSVLVVTVTYRLGVLGFLGGADRPANLGLLDQLEALRWIAENIAAFGGDPKRVTVAGESSGADSIAHLLLSPAASGLFARVILQSAPLGLRSGRGRMSRAMARAAGAMDATTPLRLLESAQARAERSALRFGFRGGMPFGPQYGAAPLPAEGDAEAAWRRAAPGLDALIGWTAEETSLFATVSPALRRLFRLPGVRRLRPLTVRLTTDRVYRRDGRRFATLLAEAGARVTEYELDWQPTGSPMGAAHTVDLPLLFPAQRWVGAVSVGTADLRDLVAHGTELRRVWAEFARTGSVPALSPPTSDGAPRLALRRLRR</sequence>
<dbReference type="SUPFAM" id="SSF53474">
    <property type="entry name" value="alpha/beta-Hydrolases"/>
    <property type="match status" value="1"/>
</dbReference>
<evidence type="ECO:0000313" key="6">
    <source>
        <dbReference type="EMBL" id="BDZ44495.1"/>
    </source>
</evidence>
<proteinExistence type="inferred from homology"/>
<reference evidence="7" key="1">
    <citation type="journal article" date="2019" name="Int. J. Syst. Evol. Microbiol.">
        <title>The Global Catalogue of Microorganisms (GCM) 10K type strain sequencing project: providing services to taxonomists for standard genome sequencing and annotation.</title>
        <authorList>
            <consortium name="The Broad Institute Genomics Platform"/>
            <consortium name="The Broad Institute Genome Sequencing Center for Infectious Disease"/>
            <person name="Wu L."/>
            <person name="Ma J."/>
        </authorList>
    </citation>
    <scope>NUCLEOTIDE SEQUENCE [LARGE SCALE GENOMIC DNA]</scope>
    <source>
        <strain evidence="7">NBRC 108725</strain>
    </source>
</reference>
<keyword evidence="7" id="KW-1185">Reference proteome</keyword>
<evidence type="ECO:0000256" key="2">
    <source>
        <dbReference type="ARBA" id="ARBA00022801"/>
    </source>
</evidence>
<dbReference type="Proteomes" id="UP001321498">
    <property type="component" value="Chromosome"/>
</dbReference>
<protein>
    <recommendedName>
        <fullName evidence="3">Carboxylic ester hydrolase</fullName>
        <ecNumber evidence="3">3.1.1.-</ecNumber>
    </recommendedName>
</protein>
<gene>
    <name evidence="6" type="ORF">GCM10025866_04040</name>
</gene>
<organism evidence="6 7">
    <name type="scientific">Naasia aerilata</name>
    <dbReference type="NCBI Taxonomy" id="1162966"/>
    <lineage>
        <taxon>Bacteria</taxon>
        <taxon>Bacillati</taxon>
        <taxon>Actinomycetota</taxon>
        <taxon>Actinomycetes</taxon>
        <taxon>Micrococcales</taxon>
        <taxon>Microbacteriaceae</taxon>
        <taxon>Naasia</taxon>
    </lineage>
</organism>
<feature type="region of interest" description="Disordered" evidence="4">
    <location>
        <begin position="432"/>
        <end position="452"/>
    </location>
</feature>
<dbReference type="InterPro" id="IPR019826">
    <property type="entry name" value="Carboxylesterase_B_AS"/>
</dbReference>
<dbReference type="InterPro" id="IPR029058">
    <property type="entry name" value="AB_hydrolase_fold"/>
</dbReference>
<evidence type="ECO:0000313" key="7">
    <source>
        <dbReference type="Proteomes" id="UP001321498"/>
    </source>
</evidence>
<dbReference type="Gene3D" id="3.40.50.1820">
    <property type="entry name" value="alpha/beta hydrolase"/>
    <property type="match status" value="1"/>
</dbReference>
<dbReference type="PROSITE" id="PS00122">
    <property type="entry name" value="CARBOXYLESTERASE_B_1"/>
    <property type="match status" value="1"/>
</dbReference>
<name>A0ABM8G8H9_9MICO</name>
<evidence type="ECO:0000256" key="1">
    <source>
        <dbReference type="ARBA" id="ARBA00005964"/>
    </source>
</evidence>
<dbReference type="InterPro" id="IPR002018">
    <property type="entry name" value="CarbesteraseB"/>
</dbReference>
<keyword evidence="2 3" id="KW-0378">Hydrolase</keyword>
<feature type="domain" description="Carboxylesterase type B" evidence="5">
    <location>
        <begin position="21"/>
        <end position="319"/>
    </location>
</feature>
<comment type="similarity">
    <text evidence="1 3">Belongs to the type-B carboxylesterase/lipase family.</text>
</comment>
<dbReference type="Pfam" id="PF00135">
    <property type="entry name" value="COesterase"/>
    <property type="match status" value="1"/>
</dbReference>
<evidence type="ECO:0000256" key="3">
    <source>
        <dbReference type="RuleBase" id="RU361235"/>
    </source>
</evidence>
<dbReference type="GO" id="GO:0016787">
    <property type="term" value="F:hydrolase activity"/>
    <property type="evidence" value="ECO:0007669"/>
    <property type="project" value="UniProtKB-KW"/>
</dbReference>
<evidence type="ECO:0000259" key="5">
    <source>
        <dbReference type="Pfam" id="PF00135"/>
    </source>
</evidence>
<dbReference type="PANTHER" id="PTHR11559">
    <property type="entry name" value="CARBOXYLESTERASE"/>
    <property type="match status" value="1"/>
</dbReference>
<dbReference type="EMBL" id="AP027731">
    <property type="protein sequence ID" value="BDZ44495.1"/>
    <property type="molecule type" value="Genomic_DNA"/>
</dbReference>